<dbReference type="InterPro" id="IPR017856">
    <property type="entry name" value="Integrase-like_N"/>
</dbReference>
<dbReference type="InterPro" id="IPR043128">
    <property type="entry name" value="Rev_trsase/Diguanyl_cyclase"/>
</dbReference>
<dbReference type="GO" id="GO:0035613">
    <property type="term" value="F:RNA stem-loop binding"/>
    <property type="evidence" value="ECO:0007669"/>
    <property type="project" value="TreeGrafter"/>
</dbReference>
<dbReference type="InterPro" id="IPR001584">
    <property type="entry name" value="Integrase_cat-core"/>
</dbReference>
<dbReference type="InterPro" id="IPR012337">
    <property type="entry name" value="RNaseH-like_sf"/>
</dbReference>
<keyword evidence="2" id="KW-0808">Transferase</keyword>
<evidence type="ECO:0000313" key="16">
    <source>
        <dbReference type="Proteomes" id="UP000573793"/>
    </source>
</evidence>
<comment type="caution">
    <text evidence="15">The sequence shown here is derived from an EMBL/GenBank/DDBJ whole genome shotgun (WGS) entry which is preliminary data.</text>
</comment>
<dbReference type="SUPFAM" id="SSF53098">
    <property type="entry name" value="Ribonuclease H-like"/>
    <property type="match status" value="2"/>
</dbReference>
<feature type="non-terminal residue" evidence="15">
    <location>
        <position position="1"/>
    </location>
</feature>
<proteinExistence type="inferred from homology"/>
<dbReference type="GO" id="GO:0015074">
    <property type="term" value="P:DNA integration"/>
    <property type="evidence" value="ECO:0007669"/>
    <property type="project" value="InterPro"/>
</dbReference>
<keyword evidence="6" id="KW-0255">Endonuclease</keyword>
<dbReference type="Proteomes" id="UP000573793">
    <property type="component" value="Unassembled WGS sequence"/>
</dbReference>
<evidence type="ECO:0000313" key="15">
    <source>
        <dbReference type="EMBL" id="NXH03019.1"/>
    </source>
</evidence>
<feature type="domain" description="Reverse transcriptase" evidence="12">
    <location>
        <begin position="1"/>
        <end position="95"/>
    </location>
</feature>
<dbReference type="AlphaFoldDB" id="A0A7K9GNA5"/>
<evidence type="ECO:0000256" key="7">
    <source>
        <dbReference type="ARBA" id="ARBA00022801"/>
    </source>
</evidence>
<keyword evidence="10" id="KW-0862">Zinc</keyword>
<evidence type="ECO:0000259" key="14">
    <source>
        <dbReference type="PROSITE" id="PS50994"/>
    </source>
</evidence>
<dbReference type="Pfam" id="PF06817">
    <property type="entry name" value="RVT_thumb"/>
    <property type="match status" value="1"/>
</dbReference>
<dbReference type="GO" id="GO:0008270">
    <property type="term" value="F:zinc ion binding"/>
    <property type="evidence" value="ECO:0007669"/>
    <property type="project" value="UniProtKB-KW"/>
</dbReference>
<dbReference type="InterPro" id="IPR043502">
    <property type="entry name" value="DNA/RNA_pol_sf"/>
</dbReference>
<keyword evidence="9" id="KW-0238">DNA-binding</keyword>
<dbReference type="Pfam" id="PF00078">
    <property type="entry name" value="RVT_1"/>
    <property type="match status" value="1"/>
</dbReference>
<evidence type="ECO:0000256" key="4">
    <source>
        <dbReference type="ARBA" id="ARBA00022722"/>
    </source>
</evidence>
<feature type="domain" description="Integrase-type" evidence="11">
    <location>
        <begin position="451"/>
        <end position="492"/>
    </location>
</feature>
<dbReference type="PROSITE" id="PS50994">
    <property type="entry name" value="INTEGRASE"/>
    <property type="match status" value="1"/>
</dbReference>
<keyword evidence="8" id="KW-0695">RNA-directed DNA polymerase</keyword>
<dbReference type="InterPro" id="IPR000477">
    <property type="entry name" value="RT_dom"/>
</dbReference>
<evidence type="ECO:0000256" key="6">
    <source>
        <dbReference type="ARBA" id="ARBA00022759"/>
    </source>
</evidence>
<dbReference type="Gene3D" id="1.10.10.200">
    <property type="match status" value="1"/>
</dbReference>
<protein>
    <submittedName>
        <fullName evidence="15">POK8 protein</fullName>
    </submittedName>
</protein>
<reference evidence="15 16" key="1">
    <citation type="submission" date="2019-09" db="EMBL/GenBank/DDBJ databases">
        <title>Bird 10,000 Genomes (B10K) Project - Family phase.</title>
        <authorList>
            <person name="Zhang G."/>
        </authorList>
    </citation>
    <scope>NUCLEOTIDE SEQUENCE [LARGE SCALE GENOMIC DNA]</scope>
    <source>
        <strain evidence="15">B10K-DU-001-19</strain>
        <tissue evidence="15">Muscle</tissue>
    </source>
</reference>
<evidence type="ECO:0000256" key="10">
    <source>
        <dbReference type="PROSITE-ProRule" id="PRU00450"/>
    </source>
</evidence>
<evidence type="ECO:0000256" key="8">
    <source>
        <dbReference type="ARBA" id="ARBA00022918"/>
    </source>
</evidence>
<dbReference type="InterPro" id="IPR003308">
    <property type="entry name" value="Integrase_Zn-bd_dom_N"/>
</dbReference>
<dbReference type="SUPFAM" id="SSF46919">
    <property type="entry name" value="N-terminal Zn binding domain of HIV integrase"/>
    <property type="match status" value="1"/>
</dbReference>
<evidence type="ECO:0000256" key="2">
    <source>
        <dbReference type="ARBA" id="ARBA00022679"/>
    </source>
</evidence>
<evidence type="ECO:0000259" key="11">
    <source>
        <dbReference type="PROSITE" id="PS50876"/>
    </source>
</evidence>
<evidence type="ECO:0000256" key="1">
    <source>
        <dbReference type="ARBA" id="ARBA00010879"/>
    </source>
</evidence>
<name>A0A7K9GNA5_LOXLE</name>
<evidence type="ECO:0000259" key="13">
    <source>
        <dbReference type="PROSITE" id="PS50879"/>
    </source>
</evidence>
<dbReference type="PANTHER" id="PTHR41694:SF3">
    <property type="entry name" value="RNA-DIRECTED DNA POLYMERASE-RELATED"/>
    <property type="match status" value="1"/>
</dbReference>
<accession>A0A7K9GNA5</accession>
<dbReference type="PROSITE" id="PS50879">
    <property type="entry name" value="RNASE_H_1"/>
    <property type="match status" value="1"/>
</dbReference>
<dbReference type="GO" id="GO:0003677">
    <property type="term" value="F:DNA binding"/>
    <property type="evidence" value="ECO:0007669"/>
    <property type="project" value="UniProtKB-KW"/>
</dbReference>
<sequence length="550" mass="62300">EPYHRFHWVTLPQGMKNSPVLCQTYVSRVLSPVRKLHPDTMILDYMDDILVCARTETYLRKVVDDTISAVEQAGFQIAADKIQLSRPWKYLGFTITERTVVPQNLTIRNDPRTLHDLQQLCGTIIWIWPYLGLTTEELSPLFNLLQGNRDLASPCVLTPEARQALDKVAAAIESRQAHRMDRSLPLEAIILGKPPQYHALIFQWDKHSKDPLLIIEWLFLPHQPHKTIITPQELVAQLITRARSCLRTLAGCEPACIYVPFTLDHPDTLMQTNEHLQVALDSYPSQLSTHYSKRRLFKDSLQLGPRPIRSGKPIKNALTVFTDGSGKSGKSVITWRNIDTAEWESNVRTVEGSPQIAELAAVVRAFRKFKQLLNLVTDSAYIAGIAERAEHALLKEVKNKKLFDLLSELIWLLSHREQPYHITHVRSHTDLPGPITEGNRMADHLAMTATMNQKQAQLSHRFYHQNAPALRRQFKISVEQARAIVTTCPNCQAFSLPSMPVGVNPRGLGALELWQTDITHYAPFGRLKFIHVSIDTFSGAVFASTHAGEK</sequence>
<dbReference type="Gene3D" id="3.30.420.10">
    <property type="entry name" value="Ribonuclease H-like superfamily/Ribonuclease H"/>
    <property type="match status" value="2"/>
</dbReference>
<evidence type="ECO:0000259" key="12">
    <source>
        <dbReference type="PROSITE" id="PS50878"/>
    </source>
</evidence>
<keyword evidence="16" id="KW-1185">Reference proteome</keyword>
<evidence type="ECO:0000256" key="9">
    <source>
        <dbReference type="ARBA" id="ARBA00023125"/>
    </source>
</evidence>
<dbReference type="SUPFAM" id="SSF56672">
    <property type="entry name" value="DNA/RNA polymerases"/>
    <property type="match status" value="1"/>
</dbReference>
<dbReference type="InterPro" id="IPR002156">
    <property type="entry name" value="RNaseH_domain"/>
</dbReference>
<dbReference type="PROSITE" id="PS50878">
    <property type="entry name" value="RT_POL"/>
    <property type="match status" value="1"/>
</dbReference>
<keyword evidence="7" id="KW-0378">Hydrolase</keyword>
<dbReference type="GO" id="GO:0004523">
    <property type="term" value="F:RNA-DNA hybrid ribonuclease activity"/>
    <property type="evidence" value="ECO:0007669"/>
    <property type="project" value="InterPro"/>
</dbReference>
<evidence type="ECO:0000256" key="3">
    <source>
        <dbReference type="ARBA" id="ARBA00022695"/>
    </source>
</evidence>
<organism evidence="15 16">
    <name type="scientific">Loxia leucoptera</name>
    <name type="common">White-winged crossbill</name>
    <dbReference type="NCBI Taxonomy" id="96539"/>
    <lineage>
        <taxon>Eukaryota</taxon>
        <taxon>Metazoa</taxon>
        <taxon>Chordata</taxon>
        <taxon>Craniata</taxon>
        <taxon>Vertebrata</taxon>
        <taxon>Euteleostomi</taxon>
        <taxon>Archelosauria</taxon>
        <taxon>Archosauria</taxon>
        <taxon>Dinosauria</taxon>
        <taxon>Saurischia</taxon>
        <taxon>Theropoda</taxon>
        <taxon>Coelurosauria</taxon>
        <taxon>Aves</taxon>
        <taxon>Neognathae</taxon>
        <taxon>Neoaves</taxon>
        <taxon>Telluraves</taxon>
        <taxon>Australaves</taxon>
        <taxon>Passeriformes</taxon>
        <taxon>Passeroidea</taxon>
        <taxon>Fringillidae</taxon>
        <taxon>Carduelinae</taxon>
        <taxon>Loxia</taxon>
    </lineage>
</organism>
<feature type="domain" description="Integrase catalytic" evidence="14">
    <location>
        <begin position="501"/>
        <end position="550"/>
    </location>
</feature>
<dbReference type="PROSITE" id="PS50876">
    <property type="entry name" value="ZF_INTEGRASE"/>
    <property type="match status" value="1"/>
</dbReference>
<dbReference type="InterPro" id="IPR036397">
    <property type="entry name" value="RNaseH_sf"/>
</dbReference>
<dbReference type="PANTHER" id="PTHR41694">
    <property type="entry name" value="ENDOGENOUS RETROVIRUS GROUP K MEMBER POL PROTEIN"/>
    <property type="match status" value="1"/>
</dbReference>
<comment type="similarity">
    <text evidence="1">Belongs to the beta type-B retroviral polymerase family. HERV class-II K(HML-2) pol subfamily.</text>
</comment>
<dbReference type="EMBL" id="VWZM01009824">
    <property type="protein sequence ID" value="NXH03019.1"/>
    <property type="molecule type" value="Genomic_DNA"/>
</dbReference>
<dbReference type="Gene3D" id="3.30.70.270">
    <property type="match status" value="2"/>
</dbReference>
<keyword evidence="4" id="KW-0540">Nuclease</keyword>
<keyword evidence="5" id="KW-0479">Metal-binding</keyword>
<gene>
    <name evidence="15" type="primary">Ervk8</name>
    <name evidence="15" type="ORF">LOXLEU_R08215</name>
</gene>
<dbReference type="GO" id="GO:0003964">
    <property type="term" value="F:RNA-directed DNA polymerase activity"/>
    <property type="evidence" value="ECO:0007669"/>
    <property type="project" value="UniProtKB-KW"/>
</dbReference>
<keyword evidence="3" id="KW-0548">Nucleotidyltransferase</keyword>
<dbReference type="Pfam" id="PF02022">
    <property type="entry name" value="Integrase_Zn"/>
    <property type="match status" value="1"/>
</dbReference>
<evidence type="ECO:0000256" key="5">
    <source>
        <dbReference type="ARBA" id="ARBA00022723"/>
    </source>
</evidence>
<dbReference type="InterPro" id="IPR010661">
    <property type="entry name" value="RVT_thumb"/>
</dbReference>
<feature type="non-terminal residue" evidence="15">
    <location>
        <position position="550"/>
    </location>
</feature>
<feature type="domain" description="RNase H type-1" evidence="13">
    <location>
        <begin position="314"/>
        <end position="451"/>
    </location>
</feature>
<keyword evidence="10" id="KW-0863">Zinc-finger</keyword>
<dbReference type="Pfam" id="PF00075">
    <property type="entry name" value="RNase_H"/>
    <property type="match status" value="1"/>
</dbReference>